<dbReference type="PANTHER" id="PTHR45138:SF9">
    <property type="entry name" value="DIGUANYLATE CYCLASE DGCM-RELATED"/>
    <property type="match status" value="1"/>
</dbReference>
<proteinExistence type="predicted"/>
<reference evidence="3 4" key="1">
    <citation type="journal article" date="2015" name="Microbiome">
        <title>Genomic resolution of linkages in carbon, nitrogen, and sulfur cycling among widespread estuary sediment bacteria.</title>
        <authorList>
            <person name="Baker B.J."/>
            <person name="Lazar C.S."/>
            <person name="Teske A.P."/>
            <person name="Dick G.J."/>
        </authorList>
    </citation>
    <scope>NUCLEOTIDE SEQUENCE [LARGE SCALE GENOMIC DNA]</scope>
    <source>
        <strain evidence="3">SM1_77</strain>
    </source>
</reference>
<dbReference type="SMART" id="SM00065">
    <property type="entry name" value="GAF"/>
    <property type="match status" value="1"/>
</dbReference>
<dbReference type="InterPro" id="IPR029787">
    <property type="entry name" value="Nucleotide_cyclase"/>
</dbReference>
<dbReference type="AlphaFoldDB" id="A0A0S8K244"/>
<dbReference type="Gene3D" id="3.30.70.270">
    <property type="match status" value="1"/>
</dbReference>
<dbReference type="InterPro" id="IPR050469">
    <property type="entry name" value="Diguanylate_Cyclase"/>
</dbReference>
<dbReference type="InterPro" id="IPR003018">
    <property type="entry name" value="GAF"/>
</dbReference>
<evidence type="ECO:0000256" key="1">
    <source>
        <dbReference type="SAM" id="Phobius"/>
    </source>
</evidence>
<name>A0A0S8K244_UNCW3</name>
<dbReference type="SUPFAM" id="SSF55781">
    <property type="entry name" value="GAF domain-like"/>
    <property type="match status" value="1"/>
</dbReference>
<dbReference type="Pfam" id="PF00990">
    <property type="entry name" value="GGDEF"/>
    <property type="match status" value="1"/>
</dbReference>
<dbReference type="GO" id="GO:0052621">
    <property type="term" value="F:diguanylate cyclase activity"/>
    <property type="evidence" value="ECO:0007669"/>
    <property type="project" value="TreeGrafter"/>
</dbReference>
<evidence type="ECO:0000313" key="4">
    <source>
        <dbReference type="Proteomes" id="UP000050975"/>
    </source>
</evidence>
<sequence>MNTGNFILLIGVGSLMVVLIFVTVFTRRGKGEPKKMGQIDIITDELDRHKRENYHLKAELKRLNSMNNLFFASMIRLTARLNPEQIANETAGLLVNYLEVNELAVFFYDEKGKRLNIVAARGLSDNWIPKIVYTLGEGKVGLAGDKRLPIGRREFDFFGQKKEPYQVFDPDICYPLIYQDKLFGVLAICRGNEFEEREKNLLGVVSTMTAVALNNTRSFESISFSASTDPLTKLFNIGYFKDRLQEELNRARRFQHSVSITIIDLDKFKDFNDSFGHQAGDQLLIKLAKVFKEHFEDTDIIARYGGDEFIIMCPEIKKQDAARIVGNLLHDLEMYDFGRVKSGGKITFSAGVSSFPDDGGTVSELVKSADEALYEAKGMGRNTVRIHYPKVEKI</sequence>
<dbReference type="EMBL" id="LJVE01000027">
    <property type="protein sequence ID" value="KPL14997.1"/>
    <property type="molecule type" value="Genomic_DNA"/>
</dbReference>
<protein>
    <recommendedName>
        <fullName evidence="2">GGDEF domain-containing protein</fullName>
    </recommendedName>
</protein>
<feature type="domain" description="GGDEF" evidence="2">
    <location>
        <begin position="256"/>
        <end position="389"/>
    </location>
</feature>
<keyword evidence="1" id="KW-0812">Transmembrane</keyword>
<dbReference type="FunFam" id="3.30.70.270:FF:000001">
    <property type="entry name" value="Diguanylate cyclase domain protein"/>
    <property type="match status" value="1"/>
</dbReference>
<dbReference type="Pfam" id="PF01590">
    <property type="entry name" value="GAF"/>
    <property type="match status" value="1"/>
</dbReference>
<evidence type="ECO:0000259" key="2">
    <source>
        <dbReference type="PROSITE" id="PS50887"/>
    </source>
</evidence>
<dbReference type="InterPro" id="IPR029016">
    <property type="entry name" value="GAF-like_dom_sf"/>
</dbReference>
<dbReference type="PANTHER" id="PTHR45138">
    <property type="entry name" value="REGULATORY COMPONENTS OF SENSORY TRANSDUCTION SYSTEM"/>
    <property type="match status" value="1"/>
</dbReference>
<dbReference type="SMART" id="SM00267">
    <property type="entry name" value="GGDEF"/>
    <property type="match status" value="1"/>
</dbReference>
<comment type="caution">
    <text evidence="3">The sequence shown here is derived from an EMBL/GenBank/DDBJ whole genome shotgun (WGS) entry which is preliminary data.</text>
</comment>
<gene>
    <name evidence="3" type="ORF">AMJ74_02370</name>
</gene>
<dbReference type="SUPFAM" id="SSF55073">
    <property type="entry name" value="Nucleotide cyclase"/>
    <property type="match status" value="1"/>
</dbReference>
<keyword evidence="1" id="KW-0472">Membrane</keyword>
<dbReference type="Gene3D" id="3.30.450.40">
    <property type="match status" value="1"/>
</dbReference>
<dbReference type="NCBIfam" id="TIGR00254">
    <property type="entry name" value="GGDEF"/>
    <property type="match status" value="1"/>
</dbReference>
<feature type="transmembrane region" description="Helical" evidence="1">
    <location>
        <begin position="6"/>
        <end position="26"/>
    </location>
</feature>
<dbReference type="Proteomes" id="UP000050975">
    <property type="component" value="Unassembled WGS sequence"/>
</dbReference>
<keyword evidence="1" id="KW-1133">Transmembrane helix</keyword>
<evidence type="ECO:0000313" key="3">
    <source>
        <dbReference type="EMBL" id="KPL14997.1"/>
    </source>
</evidence>
<accession>A0A0S8K244</accession>
<dbReference type="CDD" id="cd01949">
    <property type="entry name" value="GGDEF"/>
    <property type="match status" value="1"/>
</dbReference>
<dbReference type="InterPro" id="IPR043128">
    <property type="entry name" value="Rev_trsase/Diguanyl_cyclase"/>
</dbReference>
<dbReference type="PROSITE" id="PS50887">
    <property type="entry name" value="GGDEF"/>
    <property type="match status" value="1"/>
</dbReference>
<organism evidence="3 4">
    <name type="scientific">candidate division WOR_3 bacterium SM1_77</name>
    <dbReference type="NCBI Taxonomy" id="1703778"/>
    <lineage>
        <taxon>Bacteria</taxon>
        <taxon>Bacteria division WOR-3</taxon>
    </lineage>
</organism>
<dbReference type="InterPro" id="IPR000160">
    <property type="entry name" value="GGDEF_dom"/>
</dbReference>